<sequence>MEQMRCVITRDDRKAVRLHLAGAFDRAAHPELRRSLRRAFDRAGRGTVVIDMAETASIGSECLEVLLVGYTRALRGGLGFEVVNAHGPVRQALAVTGLCEPAVDDMFDSLMALIGSVPAAAPEPAE</sequence>
<dbReference type="STRING" id="512565.AMIS_34200"/>
<name>I0H6K3_ACTM4</name>
<dbReference type="InterPro" id="IPR002645">
    <property type="entry name" value="STAS_dom"/>
</dbReference>
<dbReference type="RefSeq" id="WP_014443535.1">
    <property type="nucleotide sequence ID" value="NC_017093.1"/>
</dbReference>
<evidence type="ECO:0000313" key="3">
    <source>
        <dbReference type="Proteomes" id="UP000007882"/>
    </source>
</evidence>
<evidence type="ECO:0000259" key="1">
    <source>
        <dbReference type="PROSITE" id="PS50801"/>
    </source>
</evidence>
<keyword evidence="3" id="KW-1185">Reference proteome</keyword>
<gene>
    <name evidence="2" type="ordered locus">AMIS_34200</name>
</gene>
<dbReference type="AlphaFoldDB" id="I0H6K3"/>
<dbReference type="CDD" id="cd07043">
    <property type="entry name" value="STAS_anti-anti-sigma_factors"/>
    <property type="match status" value="1"/>
</dbReference>
<dbReference type="HOGENOM" id="CLU_1976804_0_0_11"/>
<feature type="domain" description="STAS" evidence="1">
    <location>
        <begin position="18"/>
        <end position="117"/>
    </location>
</feature>
<dbReference type="SUPFAM" id="SSF52091">
    <property type="entry name" value="SpoIIaa-like"/>
    <property type="match status" value="1"/>
</dbReference>
<organism evidence="2 3">
    <name type="scientific">Actinoplanes missouriensis (strain ATCC 14538 / DSM 43046 / CBS 188.64 / JCM 3121 / NBRC 102363 / NCIMB 12654 / NRRL B-3342 / UNCC 431)</name>
    <dbReference type="NCBI Taxonomy" id="512565"/>
    <lineage>
        <taxon>Bacteria</taxon>
        <taxon>Bacillati</taxon>
        <taxon>Actinomycetota</taxon>
        <taxon>Actinomycetes</taxon>
        <taxon>Micromonosporales</taxon>
        <taxon>Micromonosporaceae</taxon>
        <taxon>Actinoplanes</taxon>
    </lineage>
</organism>
<accession>I0H6K3</accession>
<dbReference type="eggNOG" id="COG1366">
    <property type="taxonomic scope" value="Bacteria"/>
</dbReference>
<proteinExistence type="predicted"/>
<dbReference type="Gene3D" id="3.30.750.24">
    <property type="entry name" value="STAS domain"/>
    <property type="match status" value="1"/>
</dbReference>
<dbReference type="Proteomes" id="UP000007882">
    <property type="component" value="Chromosome"/>
</dbReference>
<protein>
    <recommendedName>
        <fullName evidence="1">STAS domain-containing protein</fullName>
    </recommendedName>
</protein>
<dbReference type="OrthoDB" id="3294730at2"/>
<dbReference type="InterPro" id="IPR036513">
    <property type="entry name" value="STAS_dom_sf"/>
</dbReference>
<dbReference type="KEGG" id="ams:AMIS_34200"/>
<dbReference type="PATRIC" id="fig|512565.3.peg.3416"/>
<dbReference type="EMBL" id="AP012319">
    <property type="protein sequence ID" value="BAL88640.1"/>
    <property type="molecule type" value="Genomic_DNA"/>
</dbReference>
<dbReference type="InterPro" id="IPR058548">
    <property type="entry name" value="MlaB-like_STAS"/>
</dbReference>
<evidence type="ECO:0000313" key="2">
    <source>
        <dbReference type="EMBL" id="BAL88640.1"/>
    </source>
</evidence>
<reference evidence="2 3" key="1">
    <citation type="submission" date="2012-02" db="EMBL/GenBank/DDBJ databases">
        <title>Complete genome sequence of Actinoplanes missouriensis 431 (= NBRC 102363).</title>
        <authorList>
            <person name="Ohnishi Y."/>
            <person name="Ishikawa J."/>
            <person name="Sekine M."/>
            <person name="Hosoyama A."/>
            <person name="Harada T."/>
            <person name="Narita H."/>
            <person name="Hata T."/>
            <person name="Konno Y."/>
            <person name="Tutikane K."/>
            <person name="Fujita N."/>
            <person name="Horinouchi S."/>
            <person name="Hayakawa M."/>
        </authorList>
    </citation>
    <scope>NUCLEOTIDE SEQUENCE [LARGE SCALE GENOMIC DNA]</scope>
    <source>
        <strain evidence="3">ATCC 14538 / DSM 43046 / CBS 188.64 / JCM 3121 / NBRC 102363 / NCIMB 12654 / NRRL B-3342 / UNCC 431</strain>
    </source>
</reference>
<dbReference type="Pfam" id="PF13466">
    <property type="entry name" value="STAS_2"/>
    <property type="match status" value="1"/>
</dbReference>
<dbReference type="PROSITE" id="PS50801">
    <property type="entry name" value="STAS"/>
    <property type="match status" value="1"/>
</dbReference>